<evidence type="ECO:0000313" key="1">
    <source>
        <dbReference type="EMBL" id="CAB4946509.1"/>
    </source>
</evidence>
<sequence length="421" mass="42346">MTASPHIAASRRRRSGPRTLAVGIALALGLALAPLAGPAPAAGAGGWSRLSATGGGYPRMSNIDEPTLGRLGAGLQVVWPVQTSPSTTEYQTAIVSAAGQTTLGATAILSGWADLIADPRLITVGGVQFLAFSGLRSTDSTDPYATGAEYFATSADGRAWELGAGSLSESTSAYADYGNDAVDNAGTPVWVGNPGTVTGIRWQSGTTPAIPSPAGAGGSISLAGCCGYNAAAARDNATGAVFAAFYSNSSDPAEQGIQAGQILPSPAALTRAPGSVTNTGTGADSLSPDQRIAMVSRPGGGVLVAYKVGYPTTSRIRVWLVGTSRQFDLPGSSGAGRIAMAAEPGGQVWVAWIAGSRLKAARINASGVVPRSTITWTGPPGASTLWKIGASSGALKRLDVVVTASGAGGGINVWHRQATRR</sequence>
<name>A0A6J7JV44_9ZZZZ</name>
<dbReference type="AlphaFoldDB" id="A0A6J7JV44"/>
<dbReference type="EMBL" id="CAFBNE010000033">
    <property type="protein sequence ID" value="CAB4946509.1"/>
    <property type="molecule type" value="Genomic_DNA"/>
</dbReference>
<protein>
    <submittedName>
        <fullName evidence="1">Unannotated protein</fullName>
    </submittedName>
</protein>
<reference evidence="1" key="1">
    <citation type="submission" date="2020-05" db="EMBL/GenBank/DDBJ databases">
        <authorList>
            <person name="Chiriac C."/>
            <person name="Salcher M."/>
            <person name="Ghai R."/>
            <person name="Kavagutti S V."/>
        </authorList>
    </citation>
    <scope>NUCLEOTIDE SEQUENCE</scope>
</reference>
<proteinExistence type="predicted"/>
<organism evidence="1">
    <name type="scientific">freshwater metagenome</name>
    <dbReference type="NCBI Taxonomy" id="449393"/>
    <lineage>
        <taxon>unclassified sequences</taxon>
        <taxon>metagenomes</taxon>
        <taxon>ecological metagenomes</taxon>
    </lineage>
</organism>
<gene>
    <name evidence="1" type="ORF">UFOPK3772_01263</name>
</gene>
<accession>A0A6J7JV44</accession>